<protein>
    <submittedName>
        <fullName evidence="1">Uncharacterized protein</fullName>
    </submittedName>
</protein>
<comment type="caution">
    <text evidence="1">The sequence shown here is derived from an EMBL/GenBank/DDBJ whole genome shotgun (WGS) entry which is preliminary data.</text>
</comment>
<name>A0A4R5F6B2_9FLAO</name>
<dbReference type="EMBL" id="SMLG01000008">
    <property type="protein sequence ID" value="TDE43209.1"/>
    <property type="molecule type" value="Genomic_DNA"/>
</dbReference>
<dbReference type="OrthoDB" id="5649947at2"/>
<evidence type="ECO:0000313" key="1">
    <source>
        <dbReference type="EMBL" id="TDE43209.1"/>
    </source>
</evidence>
<sequence length="164" mass="19210">MNFQETINFVKQIPYGRNANRSDFSLVLTEKKGTCSSKHAYLKSFANQNNIPNVKLIIGIYKMTEDNTNIGNILSDNNIKYIPEAHCYLKIDGKTVDVTSKESNFDKIKSEILEEIEIEPFQVADFKVNYHQNFIKRWLKETDSEFTFDEIWEIREQCIRNLSL</sequence>
<dbReference type="AlphaFoldDB" id="A0A4R5F6B2"/>
<accession>A0A4R5F6B2</accession>
<dbReference type="Proteomes" id="UP000294814">
    <property type="component" value="Unassembled WGS sequence"/>
</dbReference>
<organism evidence="1 2">
    <name type="scientific">Flavobacterium rhamnosiphilum</name>
    <dbReference type="NCBI Taxonomy" id="2541724"/>
    <lineage>
        <taxon>Bacteria</taxon>
        <taxon>Pseudomonadati</taxon>
        <taxon>Bacteroidota</taxon>
        <taxon>Flavobacteriia</taxon>
        <taxon>Flavobacteriales</taxon>
        <taxon>Flavobacteriaceae</taxon>
        <taxon>Flavobacterium</taxon>
    </lineage>
</organism>
<keyword evidence="2" id="KW-1185">Reference proteome</keyword>
<gene>
    <name evidence="1" type="ORF">E0I26_11390</name>
</gene>
<proteinExistence type="predicted"/>
<evidence type="ECO:0000313" key="2">
    <source>
        <dbReference type="Proteomes" id="UP000294814"/>
    </source>
</evidence>
<reference evidence="1 2" key="1">
    <citation type="submission" date="2019-03" db="EMBL/GenBank/DDBJ databases">
        <title>Novel species of Flavobacterium.</title>
        <authorList>
            <person name="Liu Q."/>
            <person name="Xin Y.-H."/>
        </authorList>
    </citation>
    <scope>NUCLEOTIDE SEQUENCE [LARGE SCALE GENOMIC DNA]</scope>
    <source>
        <strain evidence="1 2">LB3P52</strain>
    </source>
</reference>
<dbReference type="RefSeq" id="WP_131916600.1">
    <property type="nucleotide sequence ID" value="NZ_SMLG01000008.1"/>
</dbReference>